<reference evidence="1 2" key="1">
    <citation type="submission" date="2021-01" db="EMBL/GenBank/DDBJ databases">
        <title>Draft genome sequence of Micromonospora sp. strain STR1s_6.</title>
        <authorList>
            <person name="Karlyshev A."/>
            <person name="Jawad R."/>
        </authorList>
    </citation>
    <scope>NUCLEOTIDE SEQUENCE [LARGE SCALE GENOMIC DNA]</scope>
    <source>
        <strain evidence="1 2">STR1S-6</strain>
    </source>
</reference>
<comment type="caution">
    <text evidence="1">The sequence shown here is derived from an EMBL/GenBank/DDBJ whole genome shotgun (WGS) entry which is preliminary data.</text>
</comment>
<dbReference type="Gene3D" id="3.90.1140.10">
    <property type="entry name" value="Cyclic phosphodiesterase"/>
    <property type="match status" value="1"/>
</dbReference>
<dbReference type="SUPFAM" id="SSF55144">
    <property type="entry name" value="LigT-like"/>
    <property type="match status" value="1"/>
</dbReference>
<dbReference type="Pfam" id="PF13563">
    <property type="entry name" value="2_5_RNA_ligase2"/>
    <property type="match status" value="1"/>
</dbReference>
<keyword evidence="1" id="KW-0436">Ligase</keyword>
<protein>
    <submittedName>
        <fullName evidence="1">2'-5' RNA ligase family protein</fullName>
    </submittedName>
</protein>
<dbReference type="EMBL" id="JAEVHL010000162">
    <property type="protein sequence ID" value="MBM0278343.1"/>
    <property type="molecule type" value="Genomic_DNA"/>
</dbReference>
<accession>A0ABS1YLN3</accession>
<evidence type="ECO:0000313" key="1">
    <source>
        <dbReference type="EMBL" id="MBM0278343.1"/>
    </source>
</evidence>
<dbReference type="Proteomes" id="UP000622245">
    <property type="component" value="Unassembled WGS sequence"/>
</dbReference>
<keyword evidence="2" id="KW-1185">Reference proteome</keyword>
<organism evidence="1 2">
    <name type="scientific">Micromonospora tarensis</name>
    <dbReference type="NCBI Taxonomy" id="2806100"/>
    <lineage>
        <taxon>Bacteria</taxon>
        <taxon>Bacillati</taxon>
        <taxon>Actinomycetota</taxon>
        <taxon>Actinomycetes</taxon>
        <taxon>Micromonosporales</taxon>
        <taxon>Micromonosporaceae</taxon>
        <taxon>Micromonospora</taxon>
    </lineage>
</organism>
<dbReference type="InterPro" id="IPR009097">
    <property type="entry name" value="Cyclic_Pdiesterase"/>
</dbReference>
<sequence length="182" mass="19892">MRTVELVCSVELETEVRAAWERLAAAGLPSLARNHHPTNRPHLTLAAVDDFPPGAEHRLAEVFDSALPVPVTLDRVVVLDGSAPLVWLIRPTPPLTALHAAVWDVLAEAEGQRPWHAPDAWVPHLSLALRFRDADLRRARAVAGGQRPTGVFVAARSYDGTDRTVTPLTRARQGGPLRLDLK</sequence>
<dbReference type="GO" id="GO:0016874">
    <property type="term" value="F:ligase activity"/>
    <property type="evidence" value="ECO:0007669"/>
    <property type="project" value="UniProtKB-KW"/>
</dbReference>
<proteinExistence type="predicted"/>
<dbReference type="RefSeq" id="WP_203150719.1">
    <property type="nucleotide sequence ID" value="NZ_JAEVHL010000162.1"/>
</dbReference>
<gene>
    <name evidence="1" type="ORF">JM949_24900</name>
</gene>
<evidence type="ECO:0000313" key="2">
    <source>
        <dbReference type="Proteomes" id="UP000622245"/>
    </source>
</evidence>
<name>A0ABS1YLN3_9ACTN</name>